<keyword evidence="1" id="KW-1133">Transmembrane helix</keyword>
<reference evidence="3 4" key="1">
    <citation type="submission" date="2019-03" db="EMBL/GenBank/DDBJ databases">
        <title>Genomic Encyclopedia of Type Strains, Phase IV (KMG-IV): sequencing the most valuable type-strain genomes for metagenomic binning, comparative biology and taxonomic classification.</title>
        <authorList>
            <person name="Goeker M."/>
        </authorList>
    </citation>
    <scope>NUCLEOTIDE SEQUENCE [LARGE SCALE GENOMIC DNA]</scope>
    <source>
        <strain evidence="3 4">DSM 22958</strain>
    </source>
</reference>
<dbReference type="EMBL" id="SLWL01000003">
    <property type="protein sequence ID" value="TCO14517.1"/>
    <property type="molecule type" value="Genomic_DNA"/>
</dbReference>
<accession>A0A4R2GUP8</accession>
<organism evidence="3 4">
    <name type="scientific">Camelimonas lactis</name>
    <dbReference type="NCBI Taxonomy" id="659006"/>
    <lineage>
        <taxon>Bacteria</taxon>
        <taxon>Pseudomonadati</taxon>
        <taxon>Pseudomonadota</taxon>
        <taxon>Alphaproteobacteria</taxon>
        <taxon>Hyphomicrobiales</taxon>
        <taxon>Chelatococcaceae</taxon>
        <taxon>Camelimonas</taxon>
    </lineage>
</organism>
<sequence>MGRTYDMLDEAGRKRVAAAIADAEQRTTGEIVCIVARAASEYRSWALFLAASAGFATPGVLLLTTGWGAGRIWLAQIIVTALLGGILAWRPARLALTPGFLKRERAREAAHRQFAARGLSATSGRTGVLIFLAAGEHYVEVIADEGVASCVEEAAWRTAVDDLVGAIQAERVADGLVAVVTRIGAILALHHPALPGQKENELADHVILL</sequence>
<name>A0A4R2GUP8_9HYPH</name>
<dbReference type="RefSeq" id="WP_132003832.1">
    <property type="nucleotide sequence ID" value="NZ_JBHUNN010000002.1"/>
</dbReference>
<evidence type="ECO:0000313" key="4">
    <source>
        <dbReference type="Proteomes" id="UP000294881"/>
    </source>
</evidence>
<feature type="domain" description="TPM" evidence="2">
    <location>
        <begin position="103"/>
        <end position="185"/>
    </location>
</feature>
<comment type="caution">
    <text evidence="3">The sequence shown here is derived from an EMBL/GenBank/DDBJ whole genome shotgun (WGS) entry which is preliminary data.</text>
</comment>
<dbReference type="InterPro" id="IPR007621">
    <property type="entry name" value="TPM_dom"/>
</dbReference>
<dbReference type="Proteomes" id="UP000294881">
    <property type="component" value="Unassembled WGS sequence"/>
</dbReference>
<keyword evidence="1" id="KW-0812">Transmembrane</keyword>
<dbReference type="Gene3D" id="3.10.310.50">
    <property type="match status" value="1"/>
</dbReference>
<dbReference type="PANTHER" id="PTHR30373">
    <property type="entry name" value="UPF0603 PROTEIN YGCG"/>
    <property type="match status" value="1"/>
</dbReference>
<protein>
    <submittedName>
        <fullName evidence="3">Putative membrane protein</fullName>
    </submittedName>
</protein>
<dbReference type="AlphaFoldDB" id="A0A4R2GUP8"/>
<evidence type="ECO:0000256" key="1">
    <source>
        <dbReference type="SAM" id="Phobius"/>
    </source>
</evidence>
<feature type="transmembrane region" description="Helical" evidence="1">
    <location>
        <begin position="73"/>
        <end position="92"/>
    </location>
</feature>
<evidence type="ECO:0000313" key="3">
    <source>
        <dbReference type="EMBL" id="TCO14517.1"/>
    </source>
</evidence>
<dbReference type="Pfam" id="PF04536">
    <property type="entry name" value="TPM_phosphatase"/>
    <property type="match status" value="1"/>
</dbReference>
<keyword evidence="1" id="KW-0472">Membrane</keyword>
<keyword evidence="4" id="KW-1185">Reference proteome</keyword>
<gene>
    <name evidence="3" type="ORF">EV666_10323</name>
</gene>
<dbReference type="PANTHER" id="PTHR30373:SF8">
    <property type="entry name" value="BLL7265 PROTEIN"/>
    <property type="match status" value="1"/>
</dbReference>
<evidence type="ECO:0000259" key="2">
    <source>
        <dbReference type="Pfam" id="PF04536"/>
    </source>
</evidence>
<feature type="transmembrane region" description="Helical" evidence="1">
    <location>
        <begin position="45"/>
        <end position="67"/>
    </location>
</feature>
<proteinExistence type="predicted"/>
<dbReference type="OrthoDB" id="5825388at2"/>